<dbReference type="InterPro" id="IPR010918">
    <property type="entry name" value="PurM-like_C_dom"/>
</dbReference>
<dbReference type="AlphaFoldDB" id="A0A6J7C9H4"/>
<dbReference type="SMART" id="SM01210">
    <property type="entry name" value="GARS_C"/>
    <property type="match status" value="1"/>
</dbReference>
<dbReference type="InterPro" id="IPR013815">
    <property type="entry name" value="ATP_grasp_subdomain_1"/>
</dbReference>
<dbReference type="SUPFAM" id="SSF56042">
    <property type="entry name" value="PurM C-terminal domain-like"/>
    <property type="match status" value="1"/>
</dbReference>
<evidence type="ECO:0000256" key="7">
    <source>
        <dbReference type="ARBA" id="ARBA00022755"/>
    </source>
</evidence>
<dbReference type="FunFam" id="3.30.1330.10:FF:000001">
    <property type="entry name" value="Phosphoribosylformylglycinamidine cyclo-ligase"/>
    <property type="match status" value="1"/>
</dbReference>
<organism evidence="12">
    <name type="scientific">freshwater metagenome</name>
    <dbReference type="NCBI Taxonomy" id="449393"/>
    <lineage>
        <taxon>unclassified sequences</taxon>
        <taxon>metagenomes</taxon>
        <taxon>ecological metagenomes</taxon>
    </lineage>
</organism>
<evidence type="ECO:0000256" key="6">
    <source>
        <dbReference type="ARBA" id="ARBA00022741"/>
    </source>
</evidence>
<dbReference type="SMART" id="SM01209">
    <property type="entry name" value="GARS_A"/>
    <property type="match status" value="1"/>
</dbReference>
<sequence length="726" mass="76087">MRVLVIGGGGRESAIAWACKRRGHDVQILAELPDSPVADLVIVGPESALIAGVADRCAELRIPCFGPTAAVARLEGSKGFTRTLAHSLGLPSPAFHLSSSEAEALAWWRGFAKPIVVKLDGLAAGKGVIVPEGEAETLAAIRELVEQGPIVLEERLVGPECSLMAMCDGRVARPLPIAQDHKRIGEGDTGPNTGGMGAYAPAPVPYDADELTARFIQPVVDHLWEAGAPYVGVLYAGLMLTDDGPKLLEYNCRFGDPEAQAVLPLLIDDLAELALTCCNGALGERRIQSRGFACTVVAAAEGYPAMPIPGAAIEGDLHDWPDAMVFRAGTDGAMVTGGRVLAVTGLGNDLGTARAHAYQRMKAIRFDGMQVRGDIGWRSIGAGLSSYAAAGVDIDEGTRAVDQMKAAVERTHGPAVLRGVGSFGGVFSLAAIKDMDEPLLVASTDGVGTKVELAARLGKYKGVGMDIVNHCIDDVLVQGARPLFFLDYIASSKLDADQVAEVVTGMAEACEVAGCALLGGETAEMPGVYTEGSFDIAGTLVGLVDRAQMLPRGTLEDGDVLLGVASNGPHTNGYSLLRKVFAWLPMDSVPAGFYCTLGEALLRPHRNYLPVLGAAIDSGRVKALAHITGGGLPENLPRVLPESLDAVVQLGSWPIPPLFRLVQEVASLPIHELYRTLNMGIGMVAVVAVADLTAVQALIPEETWVIGRLTPPPATAPGRQVHLLPA</sequence>
<dbReference type="HAMAP" id="MF_00741">
    <property type="entry name" value="AIRS"/>
    <property type="match status" value="1"/>
</dbReference>
<dbReference type="GO" id="GO:0046872">
    <property type="term" value="F:metal ion binding"/>
    <property type="evidence" value="ECO:0007669"/>
    <property type="project" value="UniProtKB-KW"/>
</dbReference>
<dbReference type="SUPFAM" id="SSF51246">
    <property type="entry name" value="Rudiment single hybrid motif"/>
    <property type="match status" value="1"/>
</dbReference>
<dbReference type="Gene3D" id="3.30.1330.10">
    <property type="entry name" value="PurM-like, N-terminal domain"/>
    <property type="match status" value="1"/>
</dbReference>
<dbReference type="InterPro" id="IPR037123">
    <property type="entry name" value="PRibGlycinamide_synth_C_sf"/>
</dbReference>
<proteinExistence type="inferred from homology"/>
<dbReference type="NCBIfam" id="TIGR00878">
    <property type="entry name" value="purM"/>
    <property type="match status" value="1"/>
</dbReference>
<dbReference type="SUPFAM" id="SSF56059">
    <property type="entry name" value="Glutathione synthetase ATP-binding domain-like"/>
    <property type="match status" value="1"/>
</dbReference>
<dbReference type="SUPFAM" id="SSF55326">
    <property type="entry name" value="PurM N-terminal domain-like"/>
    <property type="match status" value="1"/>
</dbReference>
<dbReference type="UniPathway" id="UPA00074">
    <property type="reaction ID" value="UER00125"/>
</dbReference>
<dbReference type="InterPro" id="IPR020562">
    <property type="entry name" value="PRibGlycinamide_synth_N"/>
</dbReference>
<dbReference type="GO" id="GO:0046084">
    <property type="term" value="P:adenine biosynthetic process"/>
    <property type="evidence" value="ECO:0007669"/>
    <property type="project" value="TreeGrafter"/>
</dbReference>
<dbReference type="Gene3D" id="3.90.650.10">
    <property type="entry name" value="PurM-like C-terminal domain"/>
    <property type="match status" value="1"/>
</dbReference>
<keyword evidence="5" id="KW-0479">Metal-binding</keyword>
<dbReference type="HAMAP" id="MF_00138">
    <property type="entry name" value="GARS"/>
    <property type="match status" value="1"/>
</dbReference>
<dbReference type="Gene3D" id="3.30.470.20">
    <property type="entry name" value="ATP-grasp fold, B domain"/>
    <property type="match status" value="1"/>
</dbReference>
<dbReference type="EMBL" id="CAFBIY010000260">
    <property type="protein sequence ID" value="CAB4853458.1"/>
    <property type="molecule type" value="Genomic_DNA"/>
</dbReference>
<dbReference type="InterPro" id="IPR016188">
    <property type="entry name" value="PurM-like_N"/>
</dbReference>
<dbReference type="InterPro" id="IPR036676">
    <property type="entry name" value="PurM-like_C_sf"/>
</dbReference>
<keyword evidence="9" id="KW-0464">Manganese</keyword>
<dbReference type="PROSITE" id="PS50975">
    <property type="entry name" value="ATP_GRASP"/>
    <property type="match status" value="1"/>
</dbReference>
<comment type="similarity">
    <text evidence="3">In the N-terminal section; belongs to the GARS family.</text>
</comment>
<evidence type="ECO:0000256" key="4">
    <source>
        <dbReference type="ARBA" id="ARBA00022598"/>
    </source>
</evidence>
<keyword evidence="10" id="KW-0511">Multifunctional enzyme</keyword>
<evidence type="ECO:0000256" key="2">
    <source>
        <dbReference type="ARBA" id="ARBA00005174"/>
    </source>
</evidence>
<dbReference type="CDD" id="cd02196">
    <property type="entry name" value="PurM"/>
    <property type="match status" value="1"/>
</dbReference>
<feature type="domain" description="ATP-grasp" evidence="11">
    <location>
        <begin position="82"/>
        <end position="279"/>
    </location>
</feature>
<dbReference type="Pfam" id="PF01071">
    <property type="entry name" value="GARS_A"/>
    <property type="match status" value="1"/>
</dbReference>
<dbReference type="InterPro" id="IPR020559">
    <property type="entry name" value="PRibGlycinamide_synth_CS"/>
</dbReference>
<dbReference type="Pfam" id="PF02844">
    <property type="entry name" value="GARS_N"/>
    <property type="match status" value="1"/>
</dbReference>
<evidence type="ECO:0000256" key="5">
    <source>
        <dbReference type="ARBA" id="ARBA00022723"/>
    </source>
</evidence>
<dbReference type="PANTHER" id="PTHR10520">
    <property type="entry name" value="TRIFUNCTIONAL PURINE BIOSYNTHETIC PROTEIN ADENOSINE-3-RELATED"/>
    <property type="match status" value="1"/>
</dbReference>
<evidence type="ECO:0000256" key="9">
    <source>
        <dbReference type="ARBA" id="ARBA00023211"/>
    </source>
</evidence>
<protein>
    <submittedName>
        <fullName evidence="12">Unannotated protein</fullName>
    </submittedName>
</protein>
<dbReference type="InterPro" id="IPR011054">
    <property type="entry name" value="Rudment_hybrid_motif"/>
</dbReference>
<dbReference type="GO" id="GO:0005829">
    <property type="term" value="C:cytosol"/>
    <property type="evidence" value="ECO:0007669"/>
    <property type="project" value="TreeGrafter"/>
</dbReference>
<dbReference type="GO" id="GO:0004641">
    <property type="term" value="F:phosphoribosylformylglycinamidine cyclo-ligase activity"/>
    <property type="evidence" value="ECO:0007669"/>
    <property type="project" value="InterPro"/>
</dbReference>
<comment type="pathway">
    <text evidence="2">Purine metabolism; IMP biosynthesis via de novo pathway; N(1)-(5-phospho-D-ribosyl)glycinamide from 5-phospho-alpha-D-ribose 1-diphosphate: step 2/2.</text>
</comment>
<evidence type="ECO:0000256" key="10">
    <source>
        <dbReference type="ARBA" id="ARBA00023268"/>
    </source>
</evidence>
<dbReference type="GO" id="GO:0005524">
    <property type="term" value="F:ATP binding"/>
    <property type="evidence" value="ECO:0007669"/>
    <property type="project" value="UniProtKB-KW"/>
</dbReference>
<evidence type="ECO:0000259" key="11">
    <source>
        <dbReference type="PROSITE" id="PS50975"/>
    </source>
</evidence>
<dbReference type="Gene3D" id="3.30.1490.20">
    <property type="entry name" value="ATP-grasp fold, A domain"/>
    <property type="match status" value="1"/>
</dbReference>
<dbReference type="InterPro" id="IPR011761">
    <property type="entry name" value="ATP-grasp"/>
</dbReference>
<accession>A0A6J7C9H4</accession>
<dbReference type="InterPro" id="IPR020560">
    <property type="entry name" value="PRibGlycinamide_synth_C-dom"/>
</dbReference>
<evidence type="ECO:0000256" key="1">
    <source>
        <dbReference type="ARBA" id="ARBA00004686"/>
    </source>
</evidence>
<dbReference type="PANTHER" id="PTHR10520:SF12">
    <property type="entry name" value="TRIFUNCTIONAL PURINE BIOSYNTHETIC PROTEIN ADENOSINE-3"/>
    <property type="match status" value="1"/>
</dbReference>
<evidence type="ECO:0000313" key="12">
    <source>
        <dbReference type="EMBL" id="CAB4853458.1"/>
    </source>
</evidence>
<keyword evidence="7" id="KW-0658">Purine biosynthesis</keyword>
<dbReference type="PROSITE" id="PS00184">
    <property type="entry name" value="GARS"/>
    <property type="match status" value="1"/>
</dbReference>
<dbReference type="Pfam" id="PF00586">
    <property type="entry name" value="AIRS"/>
    <property type="match status" value="1"/>
</dbReference>
<dbReference type="Gene3D" id="3.90.600.10">
    <property type="entry name" value="Phosphoribosylglycinamide synthetase, C-terminal domain"/>
    <property type="match status" value="1"/>
</dbReference>
<dbReference type="NCBIfam" id="TIGR00877">
    <property type="entry name" value="purD"/>
    <property type="match status" value="1"/>
</dbReference>
<dbReference type="GO" id="GO:0006189">
    <property type="term" value="P:'de novo' IMP biosynthetic process"/>
    <property type="evidence" value="ECO:0007669"/>
    <property type="project" value="UniProtKB-UniPathway"/>
</dbReference>
<dbReference type="InterPro" id="IPR020561">
    <property type="entry name" value="PRibGlycinamid_synth_ATP-grasp"/>
</dbReference>
<gene>
    <name evidence="12" type="ORF">UFOPK3267_02989</name>
</gene>
<dbReference type="InterPro" id="IPR004733">
    <property type="entry name" value="PurM_cligase"/>
</dbReference>
<dbReference type="Pfam" id="PF02769">
    <property type="entry name" value="AIRS_C"/>
    <property type="match status" value="1"/>
</dbReference>
<keyword evidence="6" id="KW-0547">Nucleotide-binding</keyword>
<keyword evidence="4" id="KW-0436">Ligase</keyword>
<dbReference type="Gene3D" id="3.40.50.20">
    <property type="match status" value="1"/>
</dbReference>
<evidence type="ECO:0000256" key="8">
    <source>
        <dbReference type="ARBA" id="ARBA00022840"/>
    </source>
</evidence>
<dbReference type="GO" id="GO:0004637">
    <property type="term" value="F:phosphoribosylamine-glycine ligase activity"/>
    <property type="evidence" value="ECO:0007669"/>
    <property type="project" value="InterPro"/>
</dbReference>
<comment type="pathway">
    <text evidence="1">Purine metabolism; IMP biosynthesis via de novo pathway; 5-amino-1-(5-phospho-D-ribosyl)imidazole from N(2)-formyl-N(1)-(5-phospho-D-ribosyl)glycinamide: step 2/2.</text>
</comment>
<keyword evidence="8" id="KW-0067">ATP-binding</keyword>
<dbReference type="InterPro" id="IPR036921">
    <property type="entry name" value="PurM-like_N_sf"/>
</dbReference>
<evidence type="ECO:0000256" key="3">
    <source>
        <dbReference type="ARBA" id="ARBA00007423"/>
    </source>
</evidence>
<reference evidence="12" key="1">
    <citation type="submission" date="2020-05" db="EMBL/GenBank/DDBJ databases">
        <authorList>
            <person name="Chiriac C."/>
            <person name="Salcher M."/>
            <person name="Ghai R."/>
            <person name="Kavagutti S V."/>
        </authorList>
    </citation>
    <scope>NUCLEOTIDE SEQUENCE</scope>
</reference>
<dbReference type="SUPFAM" id="SSF52440">
    <property type="entry name" value="PreATP-grasp domain"/>
    <property type="match status" value="1"/>
</dbReference>
<dbReference type="InterPro" id="IPR000115">
    <property type="entry name" value="PRibGlycinamide_synth"/>
</dbReference>
<name>A0A6J7C9H4_9ZZZZ</name>
<dbReference type="Pfam" id="PF02843">
    <property type="entry name" value="GARS_C"/>
    <property type="match status" value="1"/>
</dbReference>
<dbReference type="InterPro" id="IPR016185">
    <property type="entry name" value="PreATP-grasp_dom_sf"/>
</dbReference>